<evidence type="ECO:0000313" key="1">
    <source>
        <dbReference type="EMBL" id="KAK2954134.1"/>
    </source>
</evidence>
<accession>A0ABQ9XR68</accession>
<name>A0ABQ9XR68_9EUKA</name>
<organism evidence="1 2">
    <name type="scientific">Blattamonas nauphoetae</name>
    <dbReference type="NCBI Taxonomy" id="2049346"/>
    <lineage>
        <taxon>Eukaryota</taxon>
        <taxon>Metamonada</taxon>
        <taxon>Preaxostyla</taxon>
        <taxon>Oxymonadida</taxon>
        <taxon>Blattamonas</taxon>
    </lineage>
</organism>
<sequence length="305" mass="33022">MHPLSIRWMTLKKHSQSDFTVAACSPTSTIVTTAGVSSLSRVVVDSVHGQATPLFAVSGCSAALSFNTCKITNIANFKANLVTITGGAEFIFDLSVLTNISTSLTAGSGPTAVEVSSASSLTLREVIHQHCVSDKGTSGALHTSTSSPTLLSLNLTFTSNFMTGTTPNDVLIERLDEPECREVLKEGRHVGHDGTFCVSTLTRFQTPMENEPHCFHHSDFQHRDIVINLSSGHMAMLSPTAPLDTPLIQEPVLLIEQFVDFVDCTSMAYYAFSTLKQNPATLSNSLFTLREHSSIRRQSFNIQVA</sequence>
<proteinExistence type="predicted"/>
<evidence type="ECO:0000313" key="2">
    <source>
        <dbReference type="Proteomes" id="UP001281761"/>
    </source>
</evidence>
<dbReference type="Proteomes" id="UP001281761">
    <property type="component" value="Unassembled WGS sequence"/>
</dbReference>
<comment type="caution">
    <text evidence="1">The sequence shown here is derived from an EMBL/GenBank/DDBJ whole genome shotgun (WGS) entry which is preliminary data.</text>
</comment>
<reference evidence="1 2" key="1">
    <citation type="journal article" date="2022" name="bioRxiv">
        <title>Genomics of Preaxostyla Flagellates Illuminates Evolutionary Transitions and the Path Towards Mitochondrial Loss.</title>
        <authorList>
            <person name="Novak L.V.F."/>
            <person name="Treitli S.C."/>
            <person name="Pyrih J."/>
            <person name="Halakuc P."/>
            <person name="Pipaliya S.V."/>
            <person name="Vacek V."/>
            <person name="Brzon O."/>
            <person name="Soukal P."/>
            <person name="Eme L."/>
            <person name="Dacks J.B."/>
            <person name="Karnkowska A."/>
            <person name="Elias M."/>
            <person name="Hampl V."/>
        </authorList>
    </citation>
    <scope>NUCLEOTIDE SEQUENCE [LARGE SCALE GENOMIC DNA]</scope>
    <source>
        <strain evidence="1">NAU3</strain>
        <tissue evidence="1">Gut</tissue>
    </source>
</reference>
<gene>
    <name evidence="1" type="ORF">BLNAU_10951</name>
</gene>
<dbReference type="EMBL" id="JARBJD010000082">
    <property type="protein sequence ID" value="KAK2954134.1"/>
    <property type="molecule type" value="Genomic_DNA"/>
</dbReference>
<keyword evidence="2" id="KW-1185">Reference proteome</keyword>
<protein>
    <submittedName>
        <fullName evidence="1">Uncharacterized protein</fullName>
    </submittedName>
</protein>